<dbReference type="InterPro" id="IPR032465">
    <property type="entry name" value="ACMSD"/>
</dbReference>
<keyword evidence="1" id="KW-0456">Lyase</keyword>
<dbReference type="InterPro" id="IPR006680">
    <property type="entry name" value="Amidohydro-rel"/>
</dbReference>
<dbReference type="Pfam" id="PF04909">
    <property type="entry name" value="Amidohydro_2"/>
    <property type="match status" value="1"/>
</dbReference>
<dbReference type="AlphaFoldDB" id="A0A4Z0M5P3"/>
<dbReference type="GO" id="GO:0016787">
    <property type="term" value="F:hydrolase activity"/>
    <property type="evidence" value="ECO:0007669"/>
    <property type="project" value="UniProtKB-KW"/>
</dbReference>
<protein>
    <submittedName>
        <fullName evidence="3">Amidohydrolase</fullName>
    </submittedName>
</protein>
<comment type="caution">
    <text evidence="3">The sequence shown here is derived from an EMBL/GenBank/DDBJ whole genome shotgun (WGS) entry which is preliminary data.</text>
</comment>
<dbReference type="GO" id="GO:0019748">
    <property type="term" value="P:secondary metabolic process"/>
    <property type="evidence" value="ECO:0007669"/>
    <property type="project" value="TreeGrafter"/>
</dbReference>
<accession>A0A4Z0M5P3</accession>
<dbReference type="Gene3D" id="3.20.20.140">
    <property type="entry name" value="Metal-dependent hydrolases"/>
    <property type="match status" value="1"/>
</dbReference>
<feature type="domain" description="Amidohydrolase-related" evidence="2">
    <location>
        <begin position="79"/>
        <end position="374"/>
    </location>
</feature>
<name>A0A4Z0M5P3_9GAMM</name>
<keyword evidence="3" id="KW-0378">Hydrolase</keyword>
<dbReference type="PANTHER" id="PTHR21240:SF28">
    <property type="entry name" value="ISO-OROTATE DECARBOXYLASE (EUROFUNG)"/>
    <property type="match status" value="1"/>
</dbReference>
<dbReference type="SUPFAM" id="SSF51556">
    <property type="entry name" value="Metallo-dependent hydrolases"/>
    <property type="match status" value="1"/>
</dbReference>
<proteinExistence type="predicted"/>
<reference evidence="3 4" key="1">
    <citation type="submission" date="2019-04" db="EMBL/GenBank/DDBJ databases">
        <title>Taxonomy of novel Haliea sp. from mangrove soil of West Coast of India.</title>
        <authorList>
            <person name="Verma A."/>
            <person name="Kumar P."/>
            <person name="Krishnamurthi S."/>
        </authorList>
    </citation>
    <scope>NUCLEOTIDE SEQUENCE [LARGE SCALE GENOMIC DNA]</scope>
    <source>
        <strain evidence="3 4">SAOS-164</strain>
    </source>
</reference>
<organism evidence="3 4">
    <name type="scientific">Mangrovimicrobium sediminis</name>
    <dbReference type="NCBI Taxonomy" id="2562682"/>
    <lineage>
        <taxon>Bacteria</taxon>
        <taxon>Pseudomonadati</taxon>
        <taxon>Pseudomonadota</taxon>
        <taxon>Gammaproteobacteria</taxon>
        <taxon>Cellvibrionales</taxon>
        <taxon>Halieaceae</taxon>
        <taxon>Mangrovimicrobium</taxon>
    </lineage>
</organism>
<dbReference type="GO" id="GO:0005737">
    <property type="term" value="C:cytoplasm"/>
    <property type="evidence" value="ECO:0007669"/>
    <property type="project" value="TreeGrafter"/>
</dbReference>
<dbReference type="GO" id="GO:0016831">
    <property type="term" value="F:carboxy-lyase activity"/>
    <property type="evidence" value="ECO:0007669"/>
    <property type="project" value="InterPro"/>
</dbReference>
<evidence type="ECO:0000313" key="3">
    <source>
        <dbReference type="EMBL" id="TGD74737.1"/>
    </source>
</evidence>
<dbReference type="EMBL" id="SRLE01000005">
    <property type="protein sequence ID" value="TGD74737.1"/>
    <property type="molecule type" value="Genomic_DNA"/>
</dbReference>
<dbReference type="RefSeq" id="WP_135441786.1">
    <property type="nucleotide sequence ID" value="NZ_SRLE01000005.1"/>
</dbReference>
<evidence type="ECO:0000313" key="4">
    <source>
        <dbReference type="Proteomes" id="UP000298050"/>
    </source>
</evidence>
<dbReference type="InterPro" id="IPR032466">
    <property type="entry name" value="Metal_Hydrolase"/>
</dbReference>
<dbReference type="OrthoDB" id="8617321at2"/>
<gene>
    <name evidence="3" type="ORF">E4634_05935</name>
</gene>
<evidence type="ECO:0000256" key="1">
    <source>
        <dbReference type="ARBA" id="ARBA00023239"/>
    </source>
</evidence>
<keyword evidence="4" id="KW-1185">Reference proteome</keyword>
<dbReference type="PANTHER" id="PTHR21240">
    <property type="entry name" value="2-AMINO-3-CARBOXYLMUCONATE-6-SEMIALDEHYDE DECARBOXYLASE"/>
    <property type="match status" value="1"/>
</dbReference>
<evidence type="ECO:0000259" key="2">
    <source>
        <dbReference type="Pfam" id="PF04909"/>
    </source>
</evidence>
<dbReference type="Proteomes" id="UP000298050">
    <property type="component" value="Unassembled WGS sequence"/>
</dbReference>
<sequence>MQMNDMVIVSVDDHIVEPPDLFKGHLTGDALASAPQFHTTEANTNHWTYQGKTMASAGLNAVVGRVPEEYGMEPQSLAQMRRGCWDPKARLDDMNVSGVAASMNFGSIGGFDGSACFHCAPDKDMALTHLRAYNDWHIHEWCATDPSRFIPLAILPTWDMDATVAEIKRVADLGCHAVSLTENPTKIDLPSVHSDYWEPMWKALVDNDVTTCLHIGSGNPTPIASMDTPIEAWITTMPMSIAVGASDWLQLEALLKYPELRIFLSESGIGWVPYFMERADYAHSRHKAWTNSGYGGLKPSDVFKRHFMTCFVDDAFGLQSLKHVGEDMVAFETDYPHSDALWPDVPEHLYKTLDCLTDEQIDKITHGNACRWLRHDLFKTYKREDLSVGTLREKAKATGVDTTPISTGGNAPLAEGEAKRRVTSGDIMKMMMKRQEEATEA</sequence>